<dbReference type="Proteomes" id="UP000246132">
    <property type="component" value="Unassembled WGS sequence"/>
</dbReference>
<evidence type="ECO:0008006" key="3">
    <source>
        <dbReference type="Google" id="ProtNLM"/>
    </source>
</evidence>
<protein>
    <recommendedName>
        <fullName evidence="3">Tetratricopeptide repeat protein</fullName>
    </recommendedName>
</protein>
<evidence type="ECO:0000313" key="1">
    <source>
        <dbReference type="EMBL" id="RKF05644.1"/>
    </source>
</evidence>
<organism evidence="1 2">
    <name type="scientific">Oceaniradius stylonematis</name>
    <dbReference type="NCBI Taxonomy" id="2184161"/>
    <lineage>
        <taxon>Bacteria</taxon>
        <taxon>Pseudomonadati</taxon>
        <taxon>Pseudomonadota</taxon>
        <taxon>Alphaproteobacteria</taxon>
        <taxon>Hyphomicrobiales</taxon>
        <taxon>Ahrensiaceae</taxon>
        <taxon>Oceaniradius</taxon>
    </lineage>
</organism>
<dbReference type="OrthoDB" id="7864216at2"/>
<accession>A0A3A8AG58</accession>
<evidence type="ECO:0000313" key="2">
    <source>
        <dbReference type="Proteomes" id="UP000246132"/>
    </source>
</evidence>
<proteinExistence type="predicted"/>
<comment type="caution">
    <text evidence="1">The sequence shown here is derived from an EMBL/GenBank/DDBJ whole genome shotgun (WGS) entry which is preliminary data.</text>
</comment>
<dbReference type="EMBL" id="QFWV02000008">
    <property type="protein sequence ID" value="RKF05644.1"/>
    <property type="molecule type" value="Genomic_DNA"/>
</dbReference>
<gene>
    <name evidence="1" type="ORF">DEM25_013595</name>
</gene>
<sequence length="77" mass="8152">MRPVDRSALDASLIAAHADGDSAQLSGLYDRVASALMRAGDTDAACFFLTQAYVFALEAGASDAERLRRLLAAHGRI</sequence>
<name>A0A3A8AG58_9HYPH</name>
<reference evidence="1 2" key="1">
    <citation type="journal article" date="2018" name="Int. J. Syst. Bacteriol.">
        <title>Oceaniradius stylonemae gen. nov., sp. nov., isolated from a red alga, Stylonema cornu-cervi.</title>
        <authorList>
            <person name="Jeong S."/>
        </authorList>
    </citation>
    <scope>NUCLEOTIDE SEQUENCE [LARGE SCALE GENOMIC DNA]</scope>
    <source>
        <strain evidence="1 2">StC1</strain>
    </source>
</reference>
<dbReference type="RefSeq" id="WP_109766276.1">
    <property type="nucleotide sequence ID" value="NZ_QFWV02000008.1"/>
</dbReference>
<keyword evidence="2" id="KW-1185">Reference proteome</keyword>
<dbReference type="AlphaFoldDB" id="A0A3A8AG58"/>